<evidence type="ECO:0000313" key="2">
    <source>
        <dbReference type="EMBL" id="KAE9614459.1"/>
    </source>
</evidence>
<dbReference type="PANTHER" id="PTHR35162:SF2">
    <property type="entry name" value="OS08G0516600 PROTEIN"/>
    <property type="match status" value="1"/>
</dbReference>
<keyword evidence="3" id="KW-1185">Reference proteome</keyword>
<comment type="caution">
    <text evidence="2">The sequence shown here is derived from an EMBL/GenBank/DDBJ whole genome shotgun (WGS) entry which is preliminary data.</text>
</comment>
<evidence type="ECO:0000313" key="3">
    <source>
        <dbReference type="Proteomes" id="UP000447434"/>
    </source>
</evidence>
<reference evidence="3" key="1">
    <citation type="journal article" date="2020" name="Nat. Commun.">
        <title>Genome sequence of the cluster root forming white lupin.</title>
        <authorList>
            <person name="Hufnagel B."/>
            <person name="Marques A."/>
            <person name="Soriano A."/>
            <person name="Marques L."/>
            <person name="Divol F."/>
            <person name="Doumas P."/>
            <person name="Sallet E."/>
            <person name="Mancinotti D."/>
            <person name="Carrere S."/>
            <person name="Marande W."/>
            <person name="Arribat S."/>
            <person name="Keller J."/>
            <person name="Huneau C."/>
            <person name="Blein T."/>
            <person name="Aime D."/>
            <person name="Laguerre M."/>
            <person name="Taylor J."/>
            <person name="Schubert V."/>
            <person name="Nelson M."/>
            <person name="Geu-Flores F."/>
            <person name="Crespi M."/>
            <person name="Gallardo-Guerrero K."/>
            <person name="Delaux P.-M."/>
            <person name="Salse J."/>
            <person name="Berges H."/>
            <person name="Guyot R."/>
            <person name="Gouzy J."/>
            <person name="Peret B."/>
        </authorList>
    </citation>
    <scope>NUCLEOTIDE SEQUENCE [LARGE SCALE GENOMIC DNA]</scope>
    <source>
        <strain evidence="3">cv. Amiga</strain>
    </source>
</reference>
<organism evidence="2 3">
    <name type="scientific">Lupinus albus</name>
    <name type="common">White lupine</name>
    <name type="synonym">Lupinus termis</name>
    <dbReference type="NCBI Taxonomy" id="3870"/>
    <lineage>
        <taxon>Eukaryota</taxon>
        <taxon>Viridiplantae</taxon>
        <taxon>Streptophyta</taxon>
        <taxon>Embryophyta</taxon>
        <taxon>Tracheophyta</taxon>
        <taxon>Spermatophyta</taxon>
        <taxon>Magnoliopsida</taxon>
        <taxon>eudicotyledons</taxon>
        <taxon>Gunneridae</taxon>
        <taxon>Pentapetalae</taxon>
        <taxon>rosids</taxon>
        <taxon>fabids</taxon>
        <taxon>Fabales</taxon>
        <taxon>Fabaceae</taxon>
        <taxon>Papilionoideae</taxon>
        <taxon>50 kb inversion clade</taxon>
        <taxon>genistoids sensu lato</taxon>
        <taxon>core genistoids</taxon>
        <taxon>Genisteae</taxon>
        <taxon>Lupinus</taxon>
    </lineage>
</organism>
<dbReference type="OrthoDB" id="1302889at2759"/>
<gene>
    <name evidence="2" type="ORF">Lalb_Chr05g0228391</name>
</gene>
<sequence length="121" mass="13717">MGLSEVAEGSFETADSKKWVIAGIGLRAPLKPIYTIPLEKKNKKKKNKKKEQEEEEEEERVYICTTPTSSKSRIPTMLSCPPAPMKRKASGKSNHRGVVKELFTTTPHDLETVFMQRVKQK</sequence>
<feature type="compositionally biased region" description="Basic residues" evidence="1">
    <location>
        <begin position="85"/>
        <end position="97"/>
    </location>
</feature>
<proteinExistence type="predicted"/>
<feature type="region of interest" description="Disordered" evidence="1">
    <location>
        <begin position="37"/>
        <end position="97"/>
    </location>
</feature>
<dbReference type="Proteomes" id="UP000447434">
    <property type="component" value="Chromosome 5"/>
</dbReference>
<protein>
    <submittedName>
        <fullName evidence="2">Uncharacterized protein</fullName>
    </submittedName>
</protein>
<dbReference type="EMBL" id="WOCE01000005">
    <property type="protein sequence ID" value="KAE9614459.1"/>
    <property type="molecule type" value="Genomic_DNA"/>
</dbReference>
<dbReference type="AlphaFoldDB" id="A0A6A4QLP0"/>
<dbReference type="PANTHER" id="PTHR35162">
    <property type="entry name" value="OS08G0516600 PROTEIN"/>
    <property type="match status" value="1"/>
</dbReference>
<name>A0A6A4QLP0_LUPAL</name>
<evidence type="ECO:0000256" key="1">
    <source>
        <dbReference type="SAM" id="MobiDB-lite"/>
    </source>
</evidence>
<dbReference type="InterPro" id="IPR053115">
    <property type="entry name" value="CDK_inhibitor"/>
</dbReference>
<accession>A0A6A4QLP0</accession>